<name>A0A921QGQ4_SORBI</name>
<dbReference type="AlphaFoldDB" id="A0A921QGQ4"/>
<comment type="subcellular location">
    <subcellularLocation>
        <location evidence="1">Plastid</location>
        <location evidence="1">Chloroplast</location>
    </subcellularLocation>
</comment>
<dbReference type="PANTHER" id="PTHR31403">
    <property type="entry name" value="PHOSPHOLIPASE A1-IBETA2, CHLOROPLASTIC"/>
    <property type="match status" value="1"/>
</dbReference>
<gene>
    <name evidence="10" type="ORF">BDA96_08G188000</name>
</gene>
<evidence type="ECO:0000313" key="11">
    <source>
        <dbReference type="Proteomes" id="UP000807115"/>
    </source>
</evidence>
<evidence type="ECO:0000259" key="9">
    <source>
        <dbReference type="Pfam" id="PF01764"/>
    </source>
</evidence>
<dbReference type="Proteomes" id="UP000807115">
    <property type="component" value="Chromosome 8"/>
</dbReference>
<evidence type="ECO:0000256" key="6">
    <source>
        <dbReference type="ARBA" id="ARBA00022946"/>
    </source>
</evidence>
<dbReference type="InterPro" id="IPR029058">
    <property type="entry name" value="AB_hydrolase_fold"/>
</dbReference>
<evidence type="ECO:0000256" key="5">
    <source>
        <dbReference type="ARBA" id="ARBA00022801"/>
    </source>
</evidence>
<dbReference type="InterPro" id="IPR002921">
    <property type="entry name" value="Fungal_lipase-type"/>
</dbReference>
<comment type="caution">
    <text evidence="10">The sequence shown here is derived from an EMBL/GenBank/DDBJ whole genome shotgun (WGS) entry which is preliminary data.</text>
</comment>
<comment type="similarity">
    <text evidence="2">Belongs to the AB hydrolase superfamily. Lipase family.</text>
</comment>
<evidence type="ECO:0000256" key="7">
    <source>
        <dbReference type="ARBA" id="ARBA00022963"/>
    </source>
</evidence>
<dbReference type="SUPFAM" id="SSF53474">
    <property type="entry name" value="alpha/beta-Hydrolases"/>
    <property type="match status" value="1"/>
</dbReference>
<dbReference type="GO" id="GO:0009507">
    <property type="term" value="C:chloroplast"/>
    <property type="evidence" value="ECO:0007669"/>
    <property type="project" value="UniProtKB-SubCell"/>
</dbReference>
<keyword evidence="8" id="KW-0443">Lipid metabolism</keyword>
<dbReference type="EMBL" id="CM027687">
    <property type="protein sequence ID" value="KAG0521749.1"/>
    <property type="molecule type" value="Genomic_DNA"/>
</dbReference>
<reference evidence="10" key="1">
    <citation type="journal article" date="2019" name="BMC Genomics">
        <title>A new reference genome for Sorghum bicolor reveals high levels of sequence similarity between sweet and grain genotypes: implications for the genetics of sugar metabolism.</title>
        <authorList>
            <person name="Cooper E.A."/>
            <person name="Brenton Z.W."/>
            <person name="Flinn B.S."/>
            <person name="Jenkins J."/>
            <person name="Shu S."/>
            <person name="Flowers D."/>
            <person name="Luo F."/>
            <person name="Wang Y."/>
            <person name="Xia P."/>
            <person name="Barry K."/>
            <person name="Daum C."/>
            <person name="Lipzen A."/>
            <person name="Yoshinaga Y."/>
            <person name="Schmutz J."/>
            <person name="Saski C."/>
            <person name="Vermerris W."/>
            <person name="Kresovich S."/>
        </authorList>
    </citation>
    <scope>NUCLEOTIDE SEQUENCE</scope>
</reference>
<keyword evidence="3" id="KW-0150">Chloroplast</keyword>
<dbReference type="CDD" id="cd00519">
    <property type="entry name" value="Lipase_3"/>
    <property type="match status" value="1"/>
</dbReference>
<dbReference type="GO" id="GO:0016042">
    <property type="term" value="P:lipid catabolic process"/>
    <property type="evidence" value="ECO:0007669"/>
    <property type="project" value="UniProtKB-KW"/>
</dbReference>
<feature type="domain" description="Fungal lipase-type" evidence="9">
    <location>
        <begin position="101"/>
        <end position="262"/>
    </location>
</feature>
<dbReference type="PANTHER" id="PTHR31403:SF11">
    <property type="entry name" value="OS12G0614500 PROTEIN"/>
    <property type="match status" value="1"/>
</dbReference>
<reference evidence="10" key="2">
    <citation type="submission" date="2020-10" db="EMBL/GenBank/DDBJ databases">
        <authorList>
            <person name="Cooper E.A."/>
            <person name="Brenton Z.W."/>
            <person name="Flinn B.S."/>
            <person name="Jenkins J."/>
            <person name="Shu S."/>
            <person name="Flowers D."/>
            <person name="Luo F."/>
            <person name="Wang Y."/>
            <person name="Xia P."/>
            <person name="Barry K."/>
            <person name="Daum C."/>
            <person name="Lipzen A."/>
            <person name="Yoshinaga Y."/>
            <person name="Schmutz J."/>
            <person name="Saski C."/>
            <person name="Vermerris W."/>
            <person name="Kresovich S."/>
        </authorList>
    </citation>
    <scope>NUCLEOTIDE SEQUENCE</scope>
</reference>
<dbReference type="Gene3D" id="3.40.50.1820">
    <property type="entry name" value="alpha/beta hydrolase"/>
    <property type="match status" value="1"/>
</dbReference>
<dbReference type="Pfam" id="PF01764">
    <property type="entry name" value="Lipase_3"/>
    <property type="match status" value="1"/>
</dbReference>
<protein>
    <recommendedName>
        <fullName evidence="9">Fungal lipase-type domain-containing protein</fullName>
    </recommendedName>
</protein>
<evidence type="ECO:0000313" key="10">
    <source>
        <dbReference type="EMBL" id="KAG0521749.1"/>
    </source>
</evidence>
<accession>A0A921QGQ4</accession>
<keyword evidence="4" id="KW-0934">Plastid</keyword>
<evidence type="ECO:0000256" key="2">
    <source>
        <dbReference type="ARBA" id="ARBA00010701"/>
    </source>
</evidence>
<sequence>MDADEGQVLNYCKLAQAAYDAYDSHNGTSRYPLTDLLPALGLGGNGYVATSFLYATVNILTGDGGGVNEENDCPHKQHWIGYVAVATDAERDRVGYRDIAVVWRGTSTLDELLKDLQAVLVPIHGGGQGQQARRPEVQVERGFESLYTSSCDACNMRTSARSQVLAELSRLVTYLRNRYPGEGIRVTATGHSLGGALALLTAWDAADPAAALPGGVVVRAVTFAAPRVGNQAFCDELVAGKRRVSVQRVIVDRDVVPTLPPTFFGYADAGNNVRLLNAGHVPLPFLTLLVPWHFHGIKQYLRLLDPTPVLLPPAVAAPVPADHFLPVPEAELDTMI</sequence>
<dbReference type="GO" id="GO:0004620">
    <property type="term" value="F:phospholipase activity"/>
    <property type="evidence" value="ECO:0007669"/>
    <property type="project" value="UniProtKB-ARBA"/>
</dbReference>
<evidence type="ECO:0000256" key="4">
    <source>
        <dbReference type="ARBA" id="ARBA00022640"/>
    </source>
</evidence>
<evidence type="ECO:0000256" key="1">
    <source>
        <dbReference type="ARBA" id="ARBA00004229"/>
    </source>
</evidence>
<keyword evidence="6" id="KW-0809">Transit peptide</keyword>
<proteinExistence type="inferred from homology"/>
<evidence type="ECO:0000256" key="8">
    <source>
        <dbReference type="ARBA" id="ARBA00023098"/>
    </source>
</evidence>
<keyword evidence="7" id="KW-0442">Lipid degradation</keyword>
<organism evidence="10 11">
    <name type="scientific">Sorghum bicolor</name>
    <name type="common">Sorghum</name>
    <name type="synonym">Sorghum vulgare</name>
    <dbReference type="NCBI Taxonomy" id="4558"/>
    <lineage>
        <taxon>Eukaryota</taxon>
        <taxon>Viridiplantae</taxon>
        <taxon>Streptophyta</taxon>
        <taxon>Embryophyta</taxon>
        <taxon>Tracheophyta</taxon>
        <taxon>Spermatophyta</taxon>
        <taxon>Magnoliopsida</taxon>
        <taxon>Liliopsida</taxon>
        <taxon>Poales</taxon>
        <taxon>Poaceae</taxon>
        <taxon>PACMAD clade</taxon>
        <taxon>Panicoideae</taxon>
        <taxon>Andropogonodae</taxon>
        <taxon>Andropogoneae</taxon>
        <taxon>Sorghinae</taxon>
        <taxon>Sorghum</taxon>
    </lineage>
</organism>
<keyword evidence="5" id="KW-0378">Hydrolase</keyword>
<evidence type="ECO:0000256" key="3">
    <source>
        <dbReference type="ARBA" id="ARBA00022528"/>
    </source>
</evidence>